<sequence length="477" mass="48744">MSTAPPTSEPAAGEDAPLARTVGRKVLLLFVVGDILGAGIYSLTGKVAGEVGGAIWVPFLVAFGLAALTAASYVELVGKYPRAAGAALYAHKAFDNPFVTFMVAFTVMMSGVTSAAAAARAFGGDYLAEFVSVPTLVAAYAFLALVAVVNLIGISESMRVNVVLTVIEASGLLVIIAIGVWAVVTGDGEPSRALDLDPGDASVWTAVLGGTALAFYALLGFEDSVNLAEECQEPRRDFGRALFGGLAITGVVYLAVAFTSSLLVDTATLRESTGPLLEVVKVAGLAFPPSLFALIALFAVGNTALINMIMASRLVYGMAREGIVPPVLGRVSRRRTPSVAIAFTIAIALTLVSTGDLAGLADTTVLLLLLVFAVVNVAVLVLRRDPGDATGDARADAGADLGDGGDGPAASGDAARGGARRGFRAPTWAPVLGAVVSLTLASPLTGREDAVYVRAALLLGIGVVLYAVNRVLVRRAG</sequence>
<dbReference type="AlphaFoldDB" id="A0A7W4UEM3"/>
<dbReference type="Pfam" id="PF13520">
    <property type="entry name" value="AA_permease_2"/>
    <property type="match status" value="1"/>
</dbReference>
<evidence type="ECO:0000256" key="6">
    <source>
        <dbReference type="SAM" id="MobiDB-lite"/>
    </source>
</evidence>
<proteinExistence type="predicted"/>
<dbReference type="PIRSF" id="PIRSF006060">
    <property type="entry name" value="AA_transporter"/>
    <property type="match status" value="1"/>
</dbReference>
<feature type="transmembrane region" description="Helical" evidence="7">
    <location>
        <begin position="242"/>
        <end position="264"/>
    </location>
</feature>
<evidence type="ECO:0000256" key="4">
    <source>
        <dbReference type="ARBA" id="ARBA00022989"/>
    </source>
</evidence>
<feature type="transmembrane region" description="Helical" evidence="7">
    <location>
        <begin position="284"/>
        <end position="310"/>
    </location>
</feature>
<feature type="compositionally biased region" description="Low complexity" evidence="6">
    <location>
        <begin position="408"/>
        <end position="417"/>
    </location>
</feature>
<feature type="transmembrane region" description="Helical" evidence="7">
    <location>
        <begin position="55"/>
        <end position="77"/>
    </location>
</feature>
<reference evidence="8 9" key="2">
    <citation type="submission" date="2020-08" db="EMBL/GenBank/DDBJ databases">
        <authorList>
            <person name="Partida-Martinez L."/>
            <person name="Huntemann M."/>
            <person name="Clum A."/>
            <person name="Wang J."/>
            <person name="Palaniappan K."/>
            <person name="Ritter S."/>
            <person name="Chen I.-M."/>
            <person name="Stamatis D."/>
            <person name="Reddy T."/>
            <person name="O'Malley R."/>
            <person name="Daum C."/>
            <person name="Shapiro N."/>
            <person name="Ivanova N."/>
            <person name="Kyrpides N."/>
            <person name="Woyke T."/>
        </authorList>
    </citation>
    <scope>NUCLEOTIDE SEQUENCE [LARGE SCALE GENOMIC DNA]</scope>
    <source>
        <strain evidence="8 9">RAS26</strain>
    </source>
</reference>
<feature type="transmembrane region" description="Helical" evidence="7">
    <location>
        <begin position="26"/>
        <end position="43"/>
    </location>
</feature>
<feature type="transmembrane region" description="Helical" evidence="7">
    <location>
        <begin position="131"/>
        <end position="153"/>
    </location>
</feature>
<evidence type="ECO:0000313" key="9">
    <source>
        <dbReference type="Proteomes" id="UP000518206"/>
    </source>
</evidence>
<dbReference type="PANTHER" id="PTHR42770:SF11">
    <property type="entry name" value="INNER MEMBRANE TRANSPORT PROTEIN YBAT"/>
    <property type="match status" value="1"/>
</dbReference>
<dbReference type="Gene3D" id="1.20.1740.10">
    <property type="entry name" value="Amino acid/polyamine transporter I"/>
    <property type="match status" value="1"/>
</dbReference>
<evidence type="ECO:0000313" key="8">
    <source>
        <dbReference type="EMBL" id="MBB2922746.1"/>
    </source>
</evidence>
<dbReference type="GO" id="GO:0005886">
    <property type="term" value="C:plasma membrane"/>
    <property type="evidence" value="ECO:0007669"/>
    <property type="project" value="UniProtKB-SubCell"/>
</dbReference>
<dbReference type="Proteomes" id="UP000518206">
    <property type="component" value="Unassembled WGS sequence"/>
</dbReference>
<feature type="transmembrane region" description="Helical" evidence="7">
    <location>
        <begin position="160"/>
        <end position="183"/>
    </location>
</feature>
<reference evidence="8 9" key="1">
    <citation type="submission" date="2020-08" db="EMBL/GenBank/DDBJ databases">
        <title>The Agave Microbiome: Exploring the role of microbial communities in plant adaptations to desert environments.</title>
        <authorList>
            <person name="Partida-Martinez L.P."/>
        </authorList>
    </citation>
    <scope>NUCLEOTIDE SEQUENCE [LARGE SCALE GENOMIC DNA]</scope>
    <source>
        <strain evidence="8 9">RAS26</strain>
    </source>
</reference>
<dbReference type="InterPro" id="IPR002293">
    <property type="entry name" value="AA/rel_permease1"/>
</dbReference>
<comment type="caution">
    <text evidence="8">The sequence shown here is derived from an EMBL/GenBank/DDBJ whole genome shotgun (WGS) entry which is preliminary data.</text>
</comment>
<keyword evidence="5 7" id="KW-0472">Membrane</keyword>
<feature type="transmembrane region" description="Helical" evidence="7">
    <location>
        <begin position="451"/>
        <end position="473"/>
    </location>
</feature>
<feature type="region of interest" description="Disordered" evidence="6">
    <location>
        <begin position="388"/>
        <end position="418"/>
    </location>
</feature>
<dbReference type="GO" id="GO:0022857">
    <property type="term" value="F:transmembrane transporter activity"/>
    <property type="evidence" value="ECO:0007669"/>
    <property type="project" value="InterPro"/>
</dbReference>
<keyword evidence="3 7" id="KW-0812">Transmembrane</keyword>
<keyword evidence="2" id="KW-1003">Cell membrane</keyword>
<evidence type="ECO:0000256" key="5">
    <source>
        <dbReference type="ARBA" id="ARBA00023136"/>
    </source>
</evidence>
<feature type="compositionally biased region" description="Basic and acidic residues" evidence="6">
    <location>
        <begin position="388"/>
        <end position="397"/>
    </location>
</feature>
<organism evidence="8 9">
    <name type="scientific">Cellulomonas cellasea</name>
    <dbReference type="NCBI Taxonomy" id="43670"/>
    <lineage>
        <taxon>Bacteria</taxon>
        <taxon>Bacillati</taxon>
        <taxon>Actinomycetota</taxon>
        <taxon>Actinomycetes</taxon>
        <taxon>Micrococcales</taxon>
        <taxon>Cellulomonadaceae</taxon>
        <taxon>Cellulomonas</taxon>
    </lineage>
</organism>
<name>A0A7W4UEM3_9CELL</name>
<evidence type="ECO:0000256" key="1">
    <source>
        <dbReference type="ARBA" id="ARBA00004651"/>
    </source>
</evidence>
<feature type="transmembrane region" description="Helical" evidence="7">
    <location>
        <begin position="203"/>
        <end position="221"/>
    </location>
</feature>
<gene>
    <name evidence="8" type="ORF">FHR80_001658</name>
</gene>
<evidence type="ECO:0000256" key="7">
    <source>
        <dbReference type="SAM" id="Phobius"/>
    </source>
</evidence>
<dbReference type="InterPro" id="IPR050367">
    <property type="entry name" value="APC_superfamily"/>
</dbReference>
<feature type="transmembrane region" description="Helical" evidence="7">
    <location>
        <begin position="364"/>
        <end position="382"/>
    </location>
</feature>
<protein>
    <submittedName>
        <fullName evidence="8">Amino acid transporter</fullName>
    </submittedName>
</protein>
<evidence type="ECO:0000256" key="2">
    <source>
        <dbReference type="ARBA" id="ARBA00022475"/>
    </source>
</evidence>
<evidence type="ECO:0000256" key="3">
    <source>
        <dbReference type="ARBA" id="ARBA00022692"/>
    </source>
</evidence>
<keyword evidence="4 7" id="KW-1133">Transmembrane helix</keyword>
<feature type="transmembrane region" description="Helical" evidence="7">
    <location>
        <begin position="339"/>
        <end position="358"/>
    </location>
</feature>
<feature type="transmembrane region" description="Helical" evidence="7">
    <location>
        <begin position="98"/>
        <end position="119"/>
    </location>
</feature>
<feature type="transmembrane region" description="Helical" evidence="7">
    <location>
        <begin position="425"/>
        <end position="445"/>
    </location>
</feature>
<dbReference type="EMBL" id="JACHVX010000002">
    <property type="protein sequence ID" value="MBB2922746.1"/>
    <property type="molecule type" value="Genomic_DNA"/>
</dbReference>
<accession>A0A7W4UEM3</accession>
<dbReference type="RefSeq" id="WP_183295609.1">
    <property type="nucleotide sequence ID" value="NZ_JACHVX010000002.1"/>
</dbReference>
<dbReference type="PANTHER" id="PTHR42770">
    <property type="entry name" value="AMINO ACID TRANSPORTER-RELATED"/>
    <property type="match status" value="1"/>
</dbReference>
<comment type="subcellular location">
    <subcellularLocation>
        <location evidence="1">Cell membrane</location>
        <topology evidence="1">Multi-pass membrane protein</topology>
    </subcellularLocation>
</comment>